<dbReference type="GO" id="GO:0022625">
    <property type="term" value="C:cytosolic large ribosomal subunit"/>
    <property type="evidence" value="ECO:0007669"/>
    <property type="project" value="TreeGrafter"/>
</dbReference>
<keyword evidence="2 7" id="KW-0689">Ribosomal protein</keyword>
<dbReference type="NCBIfam" id="NF006332">
    <property type="entry name" value="PRK08562.1"/>
    <property type="match status" value="1"/>
</dbReference>
<dbReference type="Proteomes" id="UP000604391">
    <property type="component" value="Unassembled WGS sequence"/>
</dbReference>
<dbReference type="InterPro" id="IPR001515">
    <property type="entry name" value="Ribosomal_eL32"/>
</dbReference>
<evidence type="ECO:0000256" key="3">
    <source>
        <dbReference type="ARBA" id="ARBA00023274"/>
    </source>
</evidence>
<comment type="similarity">
    <text evidence="1">Belongs to the eukaryotic ribosomal protein eL32 family.</text>
</comment>
<dbReference type="InterPro" id="IPR036351">
    <property type="entry name" value="Ribosomal_eL32_sf"/>
</dbReference>
<accession>A0A832XHP1</accession>
<evidence type="ECO:0000313" key="7">
    <source>
        <dbReference type="EMBL" id="HIJ99690.1"/>
    </source>
</evidence>
<feature type="region of interest" description="Disordered" evidence="6">
    <location>
        <begin position="19"/>
        <end position="68"/>
    </location>
</feature>
<feature type="compositionally biased region" description="Basic residues" evidence="6">
    <location>
        <begin position="39"/>
        <end position="52"/>
    </location>
</feature>
<sequence length="123" mass="14107">MTTISERKSLIKRLRKKKPVFRRQESTRYKRVPTTWKAPKGRQSKQRLRKGGSPKCPGTGYGTPKEVRGLHPSGYEDILVKNISDLERVEPKTQAVRFSARLGKNKLKGFRETAKKLGMKVLN</sequence>
<dbReference type="EMBL" id="DVAD01000014">
    <property type="protein sequence ID" value="HIJ99690.1"/>
    <property type="molecule type" value="Genomic_DNA"/>
</dbReference>
<evidence type="ECO:0000256" key="6">
    <source>
        <dbReference type="SAM" id="MobiDB-lite"/>
    </source>
</evidence>
<dbReference type="GO" id="GO:0003735">
    <property type="term" value="F:structural constituent of ribosome"/>
    <property type="evidence" value="ECO:0007669"/>
    <property type="project" value="InterPro"/>
</dbReference>
<dbReference type="SMART" id="SM01393">
    <property type="entry name" value="Ribosomal_L32e"/>
    <property type="match status" value="1"/>
</dbReference>
<dbReference type="InterPro" id="IPR023654">
    <property type="entry name" value="Ribosomal_eL32_arc"/>
</dbReference>
<proteinExistence type="inferred from homology"/>
<dbReference type="Pfam" id="PF01655">
    <property type="entry name" value="Ribosomal_L32e"/>
    <property type="match status" value="1"/>
</dbReference>
<gene>
    <name evidence="7" type="ORF">H1011_02605</name>
</gene>
<dbReference type="PANTHER" id="PTHR23413:SF1">
    <property type="entry name" value="RIBOSOMAL PROTEIN L32"/>
    <property type="match status" value="1"/>
</dbReference>
<evidence type="ECO:0000256" key="4">
    <source>
        <dbReference type="ARBA" id="ARBA00035229"/>
    </source>
</evidence>
<evidence type="ECO:0000256" key="5">
    <source>
        <dbReference type="ARBA" id="ARBA00035377"/>
    </source>
</evidence>
<organism evidence="7 8">
    <name type="scientific">Candidatus Undinarchaeum marinum</name>
    <dbReference type="NCBI Taxonomy" id="2756141"/>
    <lineage>
        <taxon>Archaea</taxon>
        <taxon>Candidatus Undinarchaeota</taxon>
        <taxon>Candidatus Undinarchaeia</taxon>
        <taxon>Candidatus Undinarchaeales</taxon>
        <taxon>Candidatus Undinarchaeaceae</taxon>
        <taxon>Candidatus Undinarchaeum</taxon>
    </lineage>
</organism>
<protein>
    <recommendedName>
        <fullName evidence="4">Large ribosomal subunit protein eL32</fullName>
    </recommendedName>
    <alternativeName>
        <fullName evidence="5">50S ribosomal protein L32e</fullName>
    </alternativeName>
</protein>
<dbReference type="SUPFAM" id="SSF52042">
    <property type="entry name" value="Ribosomal protein L32e"/>
    <property type="match status" value="1"/>
</dbReference>
<dbReference type="AlphaFoldDB" id="A0A832XHP1"/>
<dbReference type="PANTHER" id="PTHR23413">
    <property type="entry name" value="60S RIBOSOMAL PROTEIN L32 AND DNA-DIRECTED RNA POLYMERASE II, SUBUNIT N"/>
    <property type="match status" value="1"/>
</dbReference>
<dbReference type="GO" id="GO:0006412">
    <property type="term" value="P:translation"/>
    <property type="evidence" value="ECO:0007669"/>
    <property type="project" value="InterPro"/>
</dbReference>
<keyword evidence="8" id="KW-1185">Reference proteome</keyword>
<evidence type="ECO:0000256" key="2">
    <source>
        <dbReference type="ARBA" id="ARBA00022980"/>
    </source>
</evidence>
<name>A0A832XHP1_9ARCH</name>
<evidence type="ECO:0000256" key="1">
    <source>
        <dbReference type="ARBA" id="ARBA00008431"/>
    </source>
</evidence>
<reference evidence="7 8" key="1">
    <citation type="journal article" name="Nat. Commun.">
        <title>Undinarchaeota illuminate DPANN phylogeny and the impact of gene transfer on archaeal evolution.</title>
        <authorList>
            <person name="Dombrowski N."/>
            <person name="Williams T.A."/>
            <person name="Sun J."/>
            <person name="Woodcroft B.J."/>
            <person name="Lee J.H."/>
            <person name="Minh B.Q."/>
            <person name="Rinke C."/>
            <person name="Spang A."/>
        </authorList>
    </citation>
    <scope>NUCLEOTIDE SEQUENCE [LARGE SCALE GENOMIC DNA]</scope>
    <source>
        <strain evidence="7">MAG_bin17</strain>
    </source>
</reference>
<evidence type="ECO:0000313" key="8">
    <source>
        <dbReference type="Proteomes" id="UP000604391"/>
    </source>
</evidence>
<comment type="caution">
    <text evidence="7">The sequence shown here is derived from an EMBL/GenBank/DDBJ whole genome shotgun (WGS) entry which is preliminary data.</text>
</comment>
<keyword evidence="3" id="KW-0687">Ribonucleoprotein</keyword>